<sequence>MKIDLQQQLVIKINYASFLNTLDTIILTEIILCIQTKSDAEEHQAFLETYGDTAPSYLDCRVGFKDLKELIGMSMTKNGLEHQECSKTLNSKAYSTKNPAQTLKKPSNS</sequence>
<protein>
    <submittedName>
        <fullName evidence="2">Uncharacterized protein LOC119637662</fullName>
    </submittedName>
</protein>
<dbReference type="AlphaFoldDB" id="A0A9C6DKB9"/>
<dbReference type="GeneID" id="119637662"/>
<dbReference type="Proteomes" id="UP000092443">
    <property type="component" value="Unplaced"/>
</dbReference>
<accession>A0A9C6DKB9</accession>
<dbReference type="RefSeq" id="XP_037889786.1">
    <property type="nucleotide sequence ID" value="XM_038033858.1"/>
</dbReference>
<evidence type="ECO:0000313" key="1">
    <source>
        <dbReference type="Proteomes" id="UP000092443"/>
    </source>
</evidence>
<keyword evidence="1" id="KW-1185">Reference proteome</keyword>
<gene>
    <name evidence="2" type="primary">LOC119637662</name>
</gene>
<name>A0A9C6DKB9_9MUSC</name>
<evidence type="ECO:0000313" key="2">
    <source>
        <dbReference type="RefSeq" id="XP_037889786.1"/>
    </source>
</evidence>
<dbReference type="KEGG" id="gfs:119637662"/>
<organism evidence="1 2">
    <name type="scientific">Glossina fuscipes</name>
    <dbReference type="NCBI Taxonomy" id="7396"/>
    <lineage>
        <taxon>Eukaryota</taxon>
        <taxon>Metazoa</taxon>
        <taxon>Ecdysozoa</taxon>
        <taxon>Arthropoda</taxon>
        <taxon>Hexapoda</taxon>
        <taxon>Insecta</taxon>
        <taxon>Pterygota</taxon>
        <taxon>Neoptera</taxon>
        <taxon>Endopterygota</taxon>
        <taxon>Diptera</taxon>
        <taxon>Brachycera</taxon>
        <taxon>Muscomorpha</taxon>
        <taxon>Hippoboscoidea</taxon>
        <taxon>Glossinidae</taxon>
        <taxon>Glossina</taxon>
    </lineage>
</organism>
<proteinExistence type="predicted"/>
<reference evidence="2" key="1">
    <citation type="submission" date="2025-08" db="UniProtKB">
        <authorList>
            <consortium name="RefSeq"/>
        </authorList>
    </citation>
    <scope>IDENTIFICATION</scope>
    <source>
        <tissue evidence="2">Whole body pupa</tissue>
    </source>
</reference>